<gene>
    <name evidence="1" type="ORF">FVB9532_03494</name>
</gene>
<name>A0AC61YCN5_9FLAO</name>
<comment type="caution">
    <text evidence="1">The sequence shown here is derived from an EMBL/GenBank/DDBJ whole genome shotgun (WGS) entry which is preliminary data.</text>
</comment>
<sequence length="152" mass="17565">MKKLCIISFLLIATSTLVAQTNYEILERNLPYNKFATSFTGNIIGTSENFVMYHWQKYIEKHGGTTYLVSNNEANVEFESEHVAFPFIKNELVTLHTRFTPNDRGTGVLITLWIEFKDGTFYSSKTHEDSANKIKQWLLAFDQEIMKMNGTH</sequence>
<dbReference type="EMBL" id="CABVMM010000016">
    <property type="protein sequence ID" value="VVV02196.1"/>
    <property type="molecule type" value="Genomic_DNA"/>
</dbReference>
<protein>
    <submittedName>
        <fullName evidence="1">Uncharacterized protein</fullName>
    </submittedName>
</protein>
<evidence type="ECO:0000313" key="1">
    <source>
        <dbReference type="EMBL" id="VVV02196.1"/>
    </source>
</evidence>
<reference evidence="1" key="1">
    <citation type="submission" date="2019-09" db="EMBL/GenBank/DDBJ databases">
        <authorList>
            <person name="Rodrigo-Torres L."/>
            <person name="Arahal R. D."/>
            <person name="Lucena T."/>
        </authorList>
    </citation>
    <scope>NUCLEOTIDE SEQUENCE</scope>
    <source>
        <strain evidence="1">ISS653</strain>
    </source>
</reference>
<proteinExistence type="predicted"/>
<dbReference type="Proteomes" id="UP000356253">
    <property type="component" value="Unassembled WGS sequence"/>
</dbReference>
<accession>A0AC61YCN5</accession>
<keyword evidence="2" id="KW-1185">Reference proteome</keyword>
<organism evidence="1 2">
    <name type="scientific">Mesonia oceanica</name>
    <dbReference type="NCBI Taxonomy" id="2687242"/>
    <lineage>
        <taxon>Bacteria</taxon>
        <taxon>Pseudomonadati</taxon>
        <taxon>Bacteroidota</taxon>
        <taxon>Flavobacteriia</taxon>
        <taxon>Flavobacteriales</taxon>
        <taxon>Flavobacteriaceae</taxon>
        <taxon>Mesonia</taxon>
    </lineage>
</organism>
<evidence type="ECO:0000313" key="2">
    <source>
        <dbReference type="Proteomes" id="UP000356253"/>
    </source>
</evidence>